<gene>
    <name evidence="2" type="ORF">LTR09_001172</name>
</gene>
<keyword evidence="1" id="KW-0812">Transmembrane</keyword>
<evidence type="ECO:0000313" key="2">
    <source>
        <dbReference type="EMBL" id="KAK3058095.1"/>
    </source>
</evidence>
<name>A0AAJ0GIE4_9PEZI</name>
<dbReference type="EMBL" id="JAWDJX010000002">
    <property type="protein sequence ID" value="KAK3058095.1"/>
    <property type="molecule type" value="Genomic_DNA"/>
</dbReference>
<proteinExistence type="predicted"/>
<keyword evidence="1" id="KW-0472">Membrane</keyword>
<dbReference type="Proteomes" id="UP001271007">
    <property type="component" value="Unassembled WGS sequence"/>
</dbReference>
<feature type="transmembrane region" description="Helical" evidence="1">
    <location>
        <begin position="60"/>
        <end position="89"/>
    </location>
</feature>
<sequence>MDQSLQAAVATIGPIVHFGASFPSFAASHTDKLARFMVSQLPIPHQSAPWLLVLLEPVKALIGCGTLLLLAIVPGFLYVLYPTALLLAFSSLFERLSQRLVHGLDADLNHPTSASRSQTIVNLLGAGFWLFNSVAFVGGLGLRFRPVKDAGFFGAMVGMCTCSGTLLMAMCYFVVLKRMLLIVPVRKALPAFMASWCSTPDVVEDNDATSIFEYRTSNQTICHDEDTSAAAIGDHSADDDNHSDLVSDDANDQDISDHECHTAGDITDQQLIRTRSNEDDSPDPMEKYFDRLAARKASVEDAEVEKGTNATLDKIKRVTAVGAKTSRHRHPSVWYVRRRKLERTFKEFLRTKDSQFSLWSDVMQTVMEDIGTETYEDGRGDLIVLFRDVHEAVQGAIDAAAATVASQPTDSG</sequence>
<dbReference type="AlphaFoldDB" id="A0AAJ0GIE4"/>
<feature type="transmembrane region" description="Helical" evidence="1">
    <location>
        <begin position="120"/>
        <end position="140"/>
    </location>
</feature>
<reference evidence="2" key="1">
    <citation type="submission" date="2023-04" db="EMBL/GenBank/DDBJ databases">
        <title>Black Yeasts Isolated from many extreme environments.</title>
        <authorList>
            <person name="Coleine C."/>
            <person name="Stajich J.E."/>
            <person name="Selbmann L."/>
        </authorList>
    </citation>
    <scope>NUCLEOTIDE SEQUENCE</scope>
    <source>
        <strain evidence="2">CCFEE 5312</strain>
    </source>
</reference>
<evidence type="ECO:0000256" key="1">
    <source>
        <dbReference type="SAM" id="Phobius"/>
    </source>
</evidence>
<evidence type="ECO:0000313" key="3">
    <source>
        <dbReference type="Proteomes" id="UP001271007"/>
    </source>
</evidence>
<feature type="transmembrane region" description="Helical" evidence="1">
    <location>
        <begin position="152"/>
        <end position="176"/>
    </location>
</feature>
<protein>
    <submittedName>
        <fullName evidence="2">Uncharacterized protein</fullName>
    </submittedName>
</protein>
<organism evidence="2 3">
    <name type="scientific">Extremus antarcticus</name>
    <dbReference type="NCBI Taxonomy" id="702011"/>
    <lineage>
        <taxon>Eukaryota</taxon>
        <taxon>Fungi</taxon>
        <taxon>Dikarya</taxon>
        <taxon>Ascomycota</taxon>
        <taxon>Pezizomycotina</taxon>
        <taxon>Dothideomycetes</taxon>
        <taxon>Dothideomycetidae</taxon>
        <taxon>Mycosphaerellales</taxon>
        <taxon>Extremaceae</taxon>
        <taxon>Extremus</taxon>
    </lineage>
</organism>
<keyword evidence="1" id="KW-1133">Transmembrane helix</keyword>
<keyword evidence="3" id="KW-1185">Reference proteome</keyword>
<comment type="caution">
    <text evidence="2">The sequence shown here is derived from an EMBL/GenBank/DDBJ whole genome shotgun (WGS) entry which is preliminary data.</text>
</comment>
<accession>A0AAJ0GIE4</accession>